<name>A0A644XTY5_9ZZZZ</name>
<accession>A0A644XTY5</accession>
<evidence type="ECO:0000313" key="1">
    <source>
        <dbReference type="EMBL" id="MPM17574.1"/>
    </source>
</evidence>
<comment type="caution">
    <text evidence="1">The sequence shown here is derived from an EMBL/GenBank/DDBJ whole genome shotgun (WGS) entry which is preliminary data.</text>
</comment>
<organism evidence="1">
    <name type="scientific">bioreactor metagenome</name>
    <dbReference type="NCBI Taxonomy" id="1076179"/>
    <lineage>
        <taxon>unclassified sequences</taxon>
        <taxon>metagenomes</taxon>
        <taxon>ecological metagenomes</taxon>
    </lineage>
</organism>
<protein>
    <submittedName>
        <fullName evidence="1">Uncharacterized protein</fullName>
    </submittedName>
</protein>
<reference evidence="1" key="1">
    <citation type="submission" date="2019-08" db="EMBL/GenBank/DDBJ databases">
        <authorList>
            <person name="Kucharzyk K."/>
            <person name="Murdoch R.W."/>
            <person name="Higgins S."/>
            <person name="Loffler F."/>
        </authorList>
    </citation>
    <scope>NUCLEOTIDE SEQUENCE</scope>
</reference>
<gene>
    <name evidence="1" type="ORF">SDC9_63970</name>
</gene>
<proteinExistence type="predicted"/>
<dbReference type="AlphaFoldDB" id="A0A644XTY5"/>
<dbReference type="EMBL" id="VSSQ01002821">
    <property type="protein sequence ID" value="MPM17574.1"/>
    <property type="molecule type" value="Genomic_DNA"/>
</dbReference>
<sequence>MDDIQAECVKGANPHGRCSLRVPCGESLAQLVRRLVGKRENKNGQWVHAFGQKALDALHQGARLARSRPGLQLECRVAMIGRCNLGRVRGQHRDTCDRLRDDGWLGRHEQCIQKLLLNHLQGHSKACSDIGGRAAAVDVMTPRYRARQEEFACKKIHPDLPAFPGAVVEHTFYTDRCILGRAVRFDFLCYYVFSTTFQDEMSKFVRYQEGVVER</sequence>